<comment type="caution">
    <text evidence="1">The sequence shown here is derived from an EMBL/GenBank/DDBJ whole genome shotgun (WGS) entry which is preliminary data.</text>
</comment>
<dbReference type="EMBL" id="NFKP01000006">
    <property type="protein sequence ID" value="OUP70056.1"/>
    <property type="molecule type" value="Genomic_DNA"/>
</dbReference>
<evidence type="ECO:0000313" key="2">
    <source>
        <dbReference type="Proteomes" id="UP000196386"/>
    </source>
</evidence>
<accession>A0A1Y4MMV3</accession>
<protein>
    <submittedName>
        <fullName evidence="1">Uncharacterized protein</fullName>
    </submittedName>
</protein>
<proteinExistence type="predicted"/>
<evidence type="ECO:0000313" key="1">
    <source>
        <dbReference type="EMBL" id="OUP70056.1"/>
    </source>
</evidence>
<sequence>MNSIFDEHKMIHVLETCIPNGETLAAGIHGVTLQVNKKKTSRFDVYIGITKDYLIVSECEERKYLNEFYHVPDLRKTVAEDIGVCFPLADIQSCEIKNAIMGAVNCSITLKNGGFLKLQFPKRGGLGKGMPRHTEYREKIIEKLIALNGSR</sequence>
<dbReference type="AlphaFoldDB" id="A0A1Y4MMV3"/>
<name>A0A1Y4MMV3_9FIRM</name>
<dbReference type="Proteomes" id="UP000196386">
    <property type="component" value="Unassembled WGS sequence"/>
</dbReference>
<reference evidence="2" key="1">
    <citation type="submission" date="2017-04" db="EMBL/GenBank/DDBJ databases">
        <title>Function of individual gut microbiota members based on whole genome sequencing of pure cultures obtained from chicken caecum.</title>
        <authorList>
            <person name="Medvecky M."/>
            <person name="Cejkova D."/>
            <person name="Polansky O."/>
            <person name="Karasova D."/>
            <person name="Kubasova T."/>
            <person name="Cizek A."/>
            <person name="Rychlik I."/>
        </authorList>
    </citation>
    <scope>NUCLEOTIDE SEQUENCE [LARGE SCALE GENOMIC DNA]</scope>
    <source>
        <strain evidence="2">An175</strain>
    </source>
</reference>
<gene>
    <name evidence="1" type="ORF">B5F11_06945</name>
</gene>
<organism evidence="1 2">
    <name type="scientific">Anaerotruncus colihominis</name>
    <dbReference type="NCBI Taxonomy" id="169435"/>
    <lineage>
        <taxon>Bacteria</taxon>
        <taxon>Bacillati</taxon>
        <taxon>Bacillota</taxon>
        <taxon>Clostridia</taxon>
        <taxon>Eubacteriales</taxon>
        <taxon>Oscillospiraceae</taxon>
        <taxon>Anaerotruncus</taxon>
    </lineage>
</organism>
<dbReference type="RefSeq" id="WP_087300483.1">
    <property type="nucleotide sequence ID" value="NZ_CALWZF010000012.1"/>
</dbReference>